<dbReference type="SUPFAM" id="SSF51735">
    <property type="entry name" value="NAD(P)-binding Rossmann-fold domains"/>
    <property type="match status" value="1"/>
</dbReference>
<gene>
    <name evidence="3" type="ORF">D0469_18835</name>
</gene>
<evidence type="ECO:0000259" key="2">
    <source>
        <dbReference type="Pfam" id="PF01370"/>
    </source>
</evidence>
<name>A0A372LE33_9BACI</name>
<accession>A0A372LE33</accession>
<proteinExistence type="predicted"/>
<dbReference type="PANTHER" id="PTHR43574">
    <property type="entry name" value="EPIMERASE-RELATED"/>
    <property type="match status" value="1"/>
</dbReference>
<dbReference type="InterPro" id="IPR036291">
    <property type="entry name" value="NAD(P)-bd_dom_sf"/>
</dbReference>
<organism evidence="3 4">
    <name type="scientific">Peribacillus saganii</name>
    <dbReference type="NCBI Taxonomy" id="2303992"/>
    <lineage>
        <taxon>Bacteria</taxon>
        <taxon>Bacillati</taxon>
        <taxon>Bacillota</taxon>
        <taxon>Bacilli</taxon>
        <taxon>Bacillales</taxon>
        <taxon>Bacillaceae</taxon>
        <taxon>Peribacillus</taxon>
    </lineage>
</organism>
<dbReference type="PRINTS" id="PR01713">
    <property type="entry name" value="NUCEPIMERASE"/>
</dbReference>
<dbReference type="Pfam" id="PF01370">
    <property type="entry name" value="Epimerase"/>
    <property type="match status" value="1"/>
</dbReference>
<dbReference type="AlphaFoldDB" id="A0A372LE33"/>
<keyword evidence="4" id="KW-1185">Reference proteome</keyword>
<feature type="domain" description="NAD-dependent epimerase/dehydratase" evidence="2">
    <location>
        <begin position="3"/>
        <end position="238"/>
    </location>
</feature>
<dbReference type="OrthoDB" id="9811743at2"/>
<dbReference type="Proteomes" id="UP000264541">
    <property type="component" value="Unassembled WGS sequence"/>
</dbReference>
<evidence type="ECO:0000313" key="4">
    <source>
        <dbReference type="Proteomes" id="UP000264541"/>
    </source>
</evidence>
<sequence>MNILVTGAAGFIGFHLSKRLLAQGYHVIGVDNLNEYYDIRLKKERLKLLEKHNHFKFFKIDLANQDLINSIFEEKAIKIVINLAAQAGVRYSLHNPHSYVHSNLFGFMNILEACRHYQVEHLIYASSSSVYGANSKVPFSTTDSVDHPVSLYAATKKSNELMAHTYSHLFNIPTTGLRFFTVYGPWGRPDMAYYSFTRDIMEGNKIKVFNYGDMSRDFTYIDDIIEGILRLLNNPPQSNSEWDKENPEPSSSNAPYKIYNIGNNNPVKLMVFIHILEKLIGKKAKVEFLPMQPGDVKETYADITDLQENIGFSPTTTLETGLGYFVDWYKKFHLKDQLK</sequence>
<reference evidence="3 4" key="1">
    <citation type="submission" date="2018-08" db="EMBL/GenBank/DDBJ databases">
        <title>Bacillus chawlae sp. nov., Bacillus glennii sp. nov., and Bacillus saganii sp. nov. Isolated from the Vehicle Assembly Building at Kennedy Space Center where the Viking Spacecraft were Assembled.</title>
        <authorList>
            <person name="Seuylemezian A."/>
            <person name="Vaishampayan P."/>
        </authorList>
    </citation>
    <scope>NUCLEOTIDE SEQUENCE [LARGE SCALE GENOMIC DNA]</scope>
    <source>
        <strain evidence="3 4">V47-23a</strain>
    </source>
</reference>
<comment type="caution">
    <text evidence="3">The sequence shown here is derived from an EMBL/GenBank/DDBJ whole genome shotgun (WGS) entry which is preliminary data.</text>
</comment>
<evidence type="ECO:0000256" key="1">
    <source>
        <dbReference type="ARBA" id="ARBA00023027"/>
    </source>
</evidence>
<dbReference type="RefSeq" id="WP_117328276.1">
    <property type="nucleotide sequence ID" value="NZ_QVTE01000056.1"/>
</dbReference>
<dbReference type="EMBL" id="QVTE01000056">
    <property type="protein sequence ID" value="RFU64426.1"/>
    <property type="molecule type" value="Genomic_DNA"/>
</dbReference>
<keyword evidence="1" id="KW-0520">NAD</keyword>
<protein>
    <submittedName>
        <fullName evidence="3">NAD-dependent epimerase</fullName>
    </submittedName>
</protein>
<dbReference type="CDD" id="cd05253">
    <property type="entry name" value="UDP_GE_SDE_e"/>
    <property type="match status" value="1"/>
</dbReference>
<evidence type="ECO:0000313" key="3">
    <source>
        <dbReference type="EMBL" id="RFU64426.1"/>
    </source>
</evidence>
<dbReference type="InterPro" id="IPR001509">
    <property type="entry name" value="Epimerase_deHydtase"/>
</dbReference>
<dbReference type="Gene3D" id="3.40.50.720">
    <property type="entry name" value="NAD(P)-binding Rossmann-like Domain"/>
    <property type="match status" value="1"/>
</dbReference>